<evidence type="ECO:0000256" key="2">
    <source>
        <dbReference type="SAM" id="Phobius"/>
    </source>
</evidence>
<dbReference type="Proteomes" id="UP000005408">
    <property type="component" value="Unassembled WGS sequence"/>
</dbReference>
<keyword evidence="2" id="KW-1133">Transmembrane helix</keyword>
<organism evidence="4 5">
    <name type="scientific">Magallana gigas</name>
    <name type="common">Pacific oyster</name>
    <name type="synonym">Crassostrea gigas</name>
    <dbReference type="NCBI Taxonomy" id="29159"/>
    <lineage>
        <taxon>Eukaryota</taxon>
        <taxon>Metazoa</taxon>
        <taxon>Spiralia</taxon>
        <taxon>Lophotrochozoa</taxon>
        <taxon>Mollusca</taxon>
        <taxon>Bivalvia</taxon>
        <taxon>Autobranchia</taxon>
        <taxon>Pteriomorphia</taxon>
        <taxon>Ostreida</taxon>
        <taxon>Ostreoidea</taxon>
        <taxon>Ostreidae</taxon>
        <taxon>Magallana</taxon>
    </lineage>
</organism>
<keyword evidence="5" id="KW-1185">Reference proteome</keyword>
<reference evidence="4" key="1">
    <citation type="submission" date="2022-08" db="UniProtKB">
        <authorList>
            <consortium name="EnsemblMetazoa"/>
        </authorList>
    </citation>
    <scope>IDENTIFICATION</scope>
    <source>
        <strain evidence="4">05x7-T-G4-1.051#20</strain>
    </source>
</reference>
<dbReference type="AlphaFoldDB" id="A0A8W8MBS2"/>
<evidence type="ECO:0008006" key="6">
    <source>
        <dbReference type="Google" id="ProtNLM"/>
    </source>
</evidence>
<feature type="transmembrane region" description="Helical" evidence="2">
    <location>
        <begin position="374"/>
        <end position="398"/>
    </location>
</feature>
<keyword evidence="2" id="KW-0812">Transmembrane</keyword>
<feature type="region of interest" description="Disordered" evidence="1">
    <location>
        <begin position="469"/>
        <end position="494"/>
    </location>
</feature>
<keyword evidence="3" id="KW-0732">Signal</keyword>
<proteinExistence type="predicted"/>
<feature type="chain" id="PRO_5036450665" description="Ig-like domain-containing protein" evidence="3">
    <location>
        <begin position="23"/>
        <end position="494"/>
    </location>
</feature>
<evidence type="ECO:0000313" key="5">
    <source>
        <dbReference type="Proteomes" id="UP000005408"/>
    </source>
</evidence>
<evidence type="ECO:0000256" key="1">
    <source>
        <dbReference type="SAM" id="MobiDB-lite"/>
    </source>
</evidence>
<evidence type="ECO:0000256" key="3">
    <source>
        <dbReference type="SAM" id="SignalP"/>
    </source>
</evidence>
<protein>
    <recommendedName>
        <fullName evidence="6">Ig-like domain-containing protein</fullName>
    </recommendedName>
</protein>
<name>A0A8W8MBS2_MAGGI</name>
<keyword evidence="2" id="KW-0472">Membrane</keyword>
<evidence type="ECO:0000313" key="4">
    <source>
        <dbReference type="EnsemblMetazoa" id="G32765.1:cds"/>
    </source>
</evidence>
<feature type="signal peptide" evidence="3">
    <location>
        <begin position="1"/>
        <end position="22"/>
    </location>
</feature>
<dbReference type="EnsemblMetazoa" id="G32765.1">
    <property type="protein sequence ID" value="G32765.1:cds"/>
    <property type="gene ID" value="G32765"/>
</dbReference>
<sequence>MTGFSFLWIVVFSIFLFHFSKAQIDIYIISIPIPLGTSYVSVRCRDYTYWRHSGYDLGLILQFRQNKTNEWETIVKSNRFGSFLTSNSTDIETNLLRNRMCDYHRFGCMIYANISIHLETCKDNLFPSFRCQLIDGPNTIDSSKEVQLEITGQYEVISLQDSPQTHIISQREDGCTFVQKSEIFYHITDEDNDLEIICELEYNEISKICGKGRFNSTLRISTHLKGDGWTLSPVMIYNEDSMLNSQNITVEGIGHTVQLICVGSNTNQTDSIMEEMMWCIRKKNNTEWTPIVLQENKLETVINSSGKIRIYSKVTYHLIGLEKSIDIMCQISSSPKCGSGVISSNVSLQINPSESEGQYYLKQREIIEPERREAWLAVTLIISVTLLVVILVLVTILLKLAHRKGGLSLFGFVIKRESKKIVTGPNENYTNTEFNRDHSPEEIARDIYQIQHSGSTANESGNSYEMHFNPDKQPTYEEINKNDGRKEEYENLSF</sequence>
<accession>A0A8W8MBS2</accession>